<keyword evidence="9" id="KW-1185">Reference proteome</keyword>
<sequence length="159" mass="17747">MTCIPEHLVCDGRADCEDRSDEKWTVCKDRVQNCVNGTFACAPTKQCQPSSWRCDGRVDCPDRSDEKNCEPRDCDADHFQCLTGQCIPLQRVRRDSAEKSTNTSAVGNNDASDEVPCVMGSKTVWMGKMSKNVTGRSARWDCSLVEMVNSALRDIWSVT</sequence>
<protein>
    <submittedName>
        <fullName evidence="8">Low-density lipoprotein receptor domain class A</fullName>
    </submittedName>
</protein>
<dbReference type="InterPro" id="IPR036055">
    <property type="entry name" value="LDL_receptor-like_sf"/>
</dbReference>
<feature type="disulfide bond" evidence="7">
    <location>
        <begin position="54"/>
        <end position="69"/>
    </location>
</feature>
<keyword evidence="6 7" id="KW-1015">Disulfide bond</keyword>
<dbReference type="EMBL" id="KZ363080">
    <property type="protein sequence ID" value="PIO57938.1"/>
    <property type="molecule type" value="Genomic_DNA"/>
</dbReference>
<keyword evidence="3" id="KW-0677">Repeat</keyword>
<feature type="non-terminal residue" evidence="8">
    <location>
        <position position="159"/>
    </location>
</feature>
<organism evidence="8 9">
    <name type="scientific">Teladorsagia circumcincta</name>
    <name type="common">Brown stomach worm</name>
    <name type="synonym">Ostertagia circumcincta</name>
    <dbReference type="NCBI Taxonomy" id="45464"/>
    <lineage>
        <taxon>Eukaryota</taxon>
        <taxon>Metazoa</taxon>
        <taxon>Ecdysozoa</taxon>
        <taxon>Nematoda</taxon>
        <taxon>Chromadorea</taxon>
        <taxon>Rhabditida</taxon>
        <taxon>Rhabditina</taxon>
        <taxon>Rhabditomorpha</taxon>
        <taxon>Strongyloidea</taxon>
        <taxon>Trichostrongylidae</taxon>
        <taxon>Teladorsagia</taxon>
    </lineage>
</organism>
<comment type="subcellular location">
    <subcellularLocation>
        <location evidence="1">Membrane</location>
        <topology evidence="1">Single-pass membrane protein</topology>
    </subcellularLocation>
</comment>
<evidence type="ECO:0000256" key="6">
    <source>
        <dbReference type="ARBA" id="ARBA00023157"/>
    </source>
</evidence>
<keyword evidence="2" id="KW-0812">Transmembrane</keyword>
<keyword evidence="4" id="KW-1133">Transmembrane helix</keyword>
<dbReference type="CDD" id="cd00112">
    <property type="entry name" value="LDLa"/>
    <property type="match status" value="2"/>
</dbReference>
<name>A0A2G9TJ66_TELCI</name>
<proteinExistence type="predicted"/>
<dbReference type="InterPro" id="IPR002172">
    <property type="entry name" value="LDrepeatLR_classA_rpt"/>
</dbReference>
<dbReference type="Gene3D" id="4.10.400.10">
    <property type="entry name" value="Low-density Lipoprotein Receptor"/>
    <property type="match status" value="2"/>
</dbReference>
<keyword evidence="8" id="KW-0449">Lipoprotein</keyword>
<dbReference type="SUPFAM" id="SSF57424">
    <property type="entry name" value="LDL receptor-like module"/>
    <property type="match status" value="2"/>
</dbReference>
<dbReference type="Pfam" id="PF00057">
    <property type="entry name" value="Ldl_recept_a"/>
    <property type="match status" value="2"/>
</dbReference>
<keyword evidence="8" id="KW-0675">Receptor</keyword>
<evidence type="ECO:0000256" key="2">
    <source>
        <dbReference type="ARBA" id="ARBA00022692"/>
    </source>
</evidence>
<evidence type="ECO:0000256" key="4">
    <source>
        <dbReference type="ARBA" id="ARBA00022989"/>
    </source>
</evidence>
<dbReference type="InterPro" id="IPR050685">
    <property type="entry name" value="LDLR"/>
</dbReference>
<comment type="caution">
    <text evidence="7">Lacks conserved residue(s) required for the propagation of feature annotation.</text>
</comment>
<dbReference type="PRINTS" id="PR00261">
    <property type="entry name" value="LDLRECEPTOR"/>
</dbReference>
<dbReference type="Proteomes" id="UP000230423">
    <property type="component" value="Unassembled WGS sequence"/>
</dbReference>
<gene>
    <name evidence="8" type="ORF">TELCIR_20641</name>
</gene>
<keyword evidence="5" id="KW-0472">Membrane</keyword>
<evidence type="ECO:0000256" key="1">
    <source>
        <dbReference type="ARBA" id="ARBA00004167"/>
    </source>
</evidence>
<accession>A0A2G9TJ66</accession>
<dbReference type="GO" id="GO:0005886">
    <property type="term" value="C:plasma membrane"/>
    <property type="evidence" value="ECO:0007669"/>
    <property type="project" value="TreeGrafter"/>
</dbReference>
<dbReference type="SMART" id="SM00192">
    <property type="entry name" value="LDLa"/>
    <property type="match status" value="3"/>
</dbReference>
<evidence type="ECO:0000256" key="7">
    <source>
        <dbReference type="PROSITE-ProRule" id="PRU00124"/>
    </source>
</evidence>
<evidence type="ECO:0000313" key="8">
    <source>
        <dbReference type="EMBL" id="PIO57938.1"/>
    </source>
</evidence>
<dbReference type="PANTHER" id="PTHR24270:SF5">
    <property type="entry name" value="LOW-DENSITY LIPOPROTEIN RECEPTOR-RELATED PROTEIN 4"/>
    <property type="match status" value="1"/>
</dbReference>
<evidence type="ECO:0000256" key="3">
    <source>
        <dbReference type="ARBA" id="ARBA00022737"/>
    </source>
</evidence>
<dbReference type="PANTHER" id="PTHR24270">
    <property type="entry name" value="LOW-DENSITY LIPOPROTEIN RECEPTOR-RELATED"/>
    <property type="match status" value="1"/>
</dbReference>
<evidence type="ECO:0000313" key="9">
    <source>
        <dbReference type="Proteomes" id="UP000230423"/>
    </source>
</evidence>
<evidence type="ECO:0000256" key="5">
    <source>
        <dbReference type="ARBA" id="ARBA00023136"/>
    </source>
</evidence>
<dbReference type="GO" id="GO:0016192">
    <property type="term" value="P:vesicle-mediated transport"/>
    <property type="evidence" value="ECO:0007669"/>
    <property type="project" value="UniProtKB-ARBA"/>
</dbReference>
<dbReference type="AlphaFoldDB" id="A0A2G9TJ66"/>
<reference evidence="8 9" key="1">
    <citation type="submission" date="2015-09" db="EMBL/GenBank/DDBJ databases">
        <title>Draft genome of the parasitic nematode Teladorsagia circumcincta isolate WARC Sus (inbred).</title>
        <authorList>
            <person name="Mitreva M."/>
        </authorList>
    </citation>
    <scope>NUCLEOTIDE SEQUENCE [LARGE SCALE GENOMIC DNA]</scope>
    <source>
        <strain evidence="8 9">S</strain>
    </source>
</reference>
<dbReference type="PROSITE" id="PS50068">
    <property type="entry name" value="LDLRA_2"/>
    <property type="match status" value="2"/>
</dbReference>
<dbReference type="OrthoDB" id="10062665at2759"/>